<keyword evidence="7" id="KW-0460">Magnesium</keyword>
<keyword evidence="8" id="KW-0752">Steroid biosynthesis</keyword>
<keyword evidence="6" id="KW-0479">Metal-binding</keyword>
<evidence type="ECO:0000313" key="14">
    <source>
        <dbReference type="Proteomes" id="UP001149090"/>
    </source>
</evidence>
<dbReference type="PANTHER" id="PTHR10885">
    <property type="entry name" value="ISOPENTENYL-DIPHOSPHATE DELTA-ISOMERASE"/>
    <property type="match status" value="1"/>
</dbReference>
<dbReference type="GO" id="GO:0009240">
    <property type="term" value="P:isopentenyl diphosphate biosynthetic process"/>
    <property type="evidence" value="ECO:0007669"/>
    <property type="project" value="TreeGrafter"/>
</dbReference>
<evidence type="ECO:0000256" key="8">
    <source>
        <dbReference type="ARBA" id="ARBA00022955"/>
    </source>
</evidence>
<evidence type="ECO:0000256" key="11">
    <source>
        <dbReference type="ARBA" id="ARBA00023235"/>
    </source>
</evidence>
<evidence type="ECO:0000313" key="13">
    <source>
        <dbReference type="EMBL" id="KAJ5068371.1"/>
    </source>
</evidence>
<comment type="pathway">
    <text evidence="2">Isoprenoid biosynthesis; dimethylallyl diphosphate biosynthesis; dimethylallyl diphosphate from isopentenyl diphosphate: step 1/1.</text>
</comment>
<keyword evidence="14" id="KW-1185">Reference proteome</keyword>
<accession>A0A9Q0L954</accession>
<organism evidence="13 14">
    <name type="scientific">Anaeramoeba ignava</name>
    <name type="common">Anaerobic marine amoeba</name>
    <dbReference type="NCBI Taxonomy" id="1746090"/>
    <lineage>
        <taxon>Eukaryota</taxon>
        <taxon>Metamonada</taxon>
        <taxon>Anaeramoebidae</taxon>
        <taxon>Anaeramoeba</taxon>
    </lineage>
</organism>
<dbReference type="PANTHER" id="PTHR10885:SF0">
    <property type="entry name" value="ISOPENTENYL-DIPHOSPHATE DELTA-ISOMERASE"/>
    <property type="match status" value="1"/>
</dbReference>
<keyword evidence="9" id="KW-0443">Lipid metabolism</keyword>
<evidence type="ECO:0000256" key="1">
    <source>
        <dbReference type="ARBA" id="ARBA00001946"/>
    </source>
</evidence>
<keyword evidence="11 13" id="KW-0413">Isomerase</keyword>
<dbReference type="Pfam" id="PF00293">
    <property type="entry name" value="NUDIX"/>
    <property type="match status" value="1"/>
</dbReference>
<name>A0A9Q0L954_ANAIG</name>
<dbReference type="CDD" id="cd02885">
    <property type="entry name" value="NUDIX_IPP_Isomerase"/>
    <property type="match status" value="1"/>
</dbReference>
<evidence type="ECO:0000256" key="7">
    <source>
        <dbReference type="ARBA" id="ARBA00022842"/>
    </source>
</evidence>
<dbReference type="NCBIfam" id="TIGR02150">
    <property type="entry name" value="IPP_isom_1"/>
    <property type="match status" value="1"/>
</dbReference>
<dbReference type="SUPFAM" id="SSF55811">
    <property type="entry name" value="Nudix"/>
    <property type="match status" value="1"/>
</dbReference>
<dbReference type="PROSITE" id="PS51462">
    <property type="entry name" value="NUDIX"/>
    <property type="match status" value="1"/>
</dbReference>
<protein>
    <recommendedName>
        <fullName evidence="4">isopentenyl-diphosphate Delta-isomerase</fullName>
        <ecNumber evidence="4">5.3.3.2</ecNumber>
    </recommendedName>
</protein>
<dbReference type="GO" id="GO:0046872">
    <property type="term" value="F:metal ion binding"/>
    <property type="evidence" value="ECO:0007669"/>
    <property type="project" value="UniProtKB-KW"/>
</dbReference>
<gene>
    <name evidence="13" type="ORF">M0811_12354</name>
</gene>
<dbReference type="Gene3D" id="3.90.79.10">
    <property type="entry name" value="Nucleoside Triphosphate Pyrophosphohydrolase"/>
    <property type="match status" value="1"/>
</dbReference>
<dbReference type="FunFam" id="3.90.79.10:FF:000012">
    <property type="entry name" value="Isopentenyl-diphosphate Delta-isomerase 1"/>
    <property type="match status" value="1"/>
</dbReference>
<dbReference type="PIRSF" id="PIRSF018427">
    <property type="entry name" value="Isopntndiph_ism"/>
    <property type="match status" value="1"/>
</dbReference>
<proteinExistence type="inferred from homology"/>
<evidence type="ECO:0000256" key="2">
    <source>
        <dbReference type="ARBA" id="ARBA00004826"/>
    </source>
</evidence>
<dbReference type="GO" id="GO:0004452">
    <property type="term" value="F:isopentenyl-diphosphate delta-isomerase activity"/>
    <property type="evidence" value="ECO:0007669"/>
    <property type="project" value="UniProtKB-EC"/>
</dbReference>
<evidence type="ECO:0000256" key="3">
    <source>
        <dbReference type="ARBA" id="ARBA00007579"/>
    </source>
</evidence>
<dbReference type="AlphaFoldDB" id="A0A9Q0L954"/>
<comment type="caution">
    <text evidence="13">The sequence shown here is derived from an EMBL/GenBank/DDBJ whole genome shotgun (WGS) entry which is preliminary data.</text>
</comment>
<keyword evidence="5" id="KW-0444">Lipid biosynthesis</keyword>
<feature type="domain" description="Nudix hydrolase" evidence="12">
    <location>
        <begin position="40"/>
        <end position="197"/>
    </location>
</feature>
<sequence length="217" mass="26235">MENLDKTQMEFMNDEYCIVVDLNDKPQRSETKIKCHQENILHRAFSVFIFNTKNELLLQKRSENKITFPNVWTNTCCSHPLYNQQELQEKNQEGVKRAAIRKLEHELGIHNEVKWEEIIFITRIYYEAKFDDKWGEHEIDYILLIHKDVNVQINYNEVSEIKYVNEDELKKIIEEGNVSPWFKLISEKFLFDLWEKLKEKDYDFNKGNDFSKIIHLK</sequence>
<keyword evidence="10" id="KW-0414">Isoprene biosynthesis</keyword>
<dbReference type="GO" id="GO:0005737">
    <property type="term" value="C:cytoplasm"/>
    <property type="evidence" value="ECO:0007669"/>
    <property type="project" value="TreeGrafter"/>
</dbReference>
<dbReference type="GO" id="GO:0006694">
    <property type="term" value="P:steroid biosynthetic process"/>
    <property type="evidence" value="ECO:0007669"/>
    <property type="project" value="UniProtKB-KW"/>
</dbReference>
<evidence type="ECO:0000256" key="10">
    <source>
        <dbReference type="ARBA" id="ARBA00023229"/>
    </source>
</evidence>
<dbReference type="OMA" id="LRLCPWF"/>
<evidence type="ECO:0000256" key="5">
    <source>
        <dbReference type="ARBA" id="ARBA00022516"/>
    </source>
</evidence>
<dbReference type="OrthoDB" id="510307at2759"/>
<evidence type="ECO:0000256" key="6">
    <source>
        <dbReference type="ARBA" id="ARBA00022723"/>
    </source>
</evidence>
<dbReference type="InterPro" id="IPR011876">
    <property type="entry name" value="IsopentenylPP_isomerase_typ1"/>
</dbReference>
<reference evidence="13" key="1">
    <citation type="submission" date="2022-10" db="EMBL/GenBank/DDBJ databases">
        <title>Novel sulphate-reducing endosymbionts in the free-living metamonad Anaeramoeba.</title>
        <authorList>
            <person name="Jerlstrom-Hultqvist J."/>
            <person name="Cepicka I."/>
            <person name="Gallot-Lavallee L."/>
            <person name="Salas-Leiva D."/>
            <person name="Curtis B.A."/>
            <person name="Zahonova K."/>
            <person name="Pipaliya S."/>
            <person name="Dacks J."/>
            <person name="Roger A.J."/>
        </authorList>
    </citation>
    <scope>NUCLEOTIDE SEQUENCE</scope>
    <source>
        <strain evidence="13">BMAN</strain>
    </source>
</reference>
<dbReference type="EMBL" id="JAPDFW010000116">
    <property type="protein sequence ID" value="KAJ5068371.1"/>
    <property type="molecule type" value="Genomic_DNA"/>
</dbReference>
<comment type="similarity">
    <text evidence="3">Belongs to the IPP isomerase type 1 family.</text>
</comment>
<dbReference type="InterPro" id="IPR000086">
    <property type="entry name" value="NUDIX_hydrolase_dom"/>
</dbReference>
<comment type="cofactor">
    <cofactor evidence="1">
        <name>Mg(2+)</name>
        <dbReference type="ChEBI" id="CHEBI:18420"/>
    </cofactor>
</comment>
<evidence type="ECO:0000256" key="9">
    <source>
        <dbReference type="ARBA" id="ARBA00023098"/>
    </source>
</evidence>
<dbReference type="Proteomes" id="UP001149090">
    <property type="component" value="Unassembled WGS sequence"/>
</dbReference>
<evidence type="ECO:0000259" key="12">
    <source>
        <dbReference type="PROSITE" id="PS51462"/>
    </source>
</evidence>
<dbReference type="EC" id="5.3.3.2" evidence="4"/>
<evidence type="ECO:0000256" key="4">
    <source>
        <dbReference type="ARBA" id="ARBA00012057"/>
    </source>
</evidence>
<dbReference type="InterPro" id="IPR015797">
    <property type="entry name" value="NUDIX_hydrolase-like_dom_sf"/>
</dbReference>